<dbReference type="InterPro" id="IPR056924">
    <property type="entry name" value="SH3_Tf2-1"/>
</dbReference>
<feature type="compositionally biased region" description="Basic residues" evidence="19">
    <location>
        <begin position="1153"/>
        <end position="1164"/>
    </location>
</feature>
<evidence type="ECO:0000256" key="13">
    <source>
        <dbReference type="ARBA" id="ARBA00022918"/>
    </source>
</evidence>
<accession>J8TIE3</accession>
<evidence type="ECO:0000256" key="17">
    <source>
        <dbReference type="ARBA" id="ARBA00023242"/>
    </source>
</evidence>
<dbReference type="InterPro" id="IPR001969">
    <property type="entry name" value="Aspartic_peptidase_AS"/>
</dbReference>
<comment type="subcellular location">
    <subcellularLocation>
        <location evidence="1">Nucleus</location>
    </subcellularLocation>
</comment>
<dbReference type="PANTHER" id="PTHR37984">
    <property type="entry name" value="PROTEIN CBG26694"/>
    <property type="match status" value="1"/>
</dbReference>
<evidence type="ECO:0000256" key="16">
    <source>
        <dbReference type="ARBA" id="ARBA00023172"/>
    </source>
</evidence>
<dbReference type="InterPro" id="IPR023779">
    <property type="entry name" value="Chromodomain_CS"/>
</dbReference>
<evidence type="ECO:0000259" key="20">
    <source>
        <dbReference type="PROSITE" id="PS50013"/>
    </source>
</evidence>
<feature type="domain" description="Reverse transcriptase" evidence="22">
    <location>
        <begin position="244"/>
        <end position="423"/>
    </location>
</feature>
<dbReference type="SUPFAM" id="SSF50630">
    <property type="entry name" value="Acid proteases"/>
    <property type="match status" value="1"/>
</dbReference>
<dbReference type="Gene3D" id="3.10.10.10">
    <property type="entry name" value="HIV Type 1 Reverse Transcriptase, subunit A, domain 1"/>
    <property type="match status" value="1"/>
</dbReference>
<dbReference type="GO" id="GO:0004190">
    <property type="term" value="F:aspartic-type endopeptidase activity"/>
    <property type="evidence" value="ECO:0007669"/>
    <property type="project" value="UniProtKB-KW"/>
</dbReference>
<dbReference type="GO" id="GO:0004519">
    <property type="term" value="F:endonuclease activity"/>
    <property type="evidence" value="ECO:0007669"/>
    <property type="project" value="UniProtKB-KW"/>
</dbReference>
<sequence>MSPAVPSHITRVTTMLQFPNLPNAPGPIEVEALVDTGADVNFIDRDFLILNGVQPLKLKHPIPLAMVDSSRNVSVTHVVRLPVCFDRFKEELTFCVFPLKGYQTILGMPFLKQFDPDLDFRRGGIASFPYTPEEEPPLPEVPAIAFVSARQFRKDLAEAGQYGLLAATATISPTPTMTTTELPAQYADFADVFATAEMRGLPPRRPFDHRIELTDPNAPLPNSKPYKHSPAELEALWEYLNRAQATGEIVRSSSPARSSVLFVKKKDGSLRVCIDYRALNKITKKNRTPLPLIPELLDRLREAKYFARIDLADAYKQLRMAEGSEYLTAFGTRFGSFEYQVMPFGLCNAPATFQSLINTTFHDMVDQFVVAYLDDILIFSRTLEEHEDNVRKVLARLRKEQLYAKLEKCDFLATSVEFLGYIVSADGIAMDPKKIDAILAWPTPRNVKDTLSFLGFCNFYRQFIRNYSGIAAPLTRLTRKDVPFVWDATAEESFQALKHAFTTADILRHCDPRLPYLLETDASDYAYGAVLSQEFEDGLRPVAFYSKKFTPAELNYSIHNKELLSIVRAFEHWRDYLEGAQHKVRVITDHQPLMYFNTKRVLDRQQARWSVSLSRFDFSIEHRPGVKSGKPDALSRRSDHALTDADATEERVLNLFAAQLWQLESLSHETIRLAQQSDDHSRSLADRLRKDTAATGEKDYKLDPKGLIRWRGRLYVPDTGELRLRIMEENHNAPMAGHPGQTGTWELVRRHFYWPGQRVDINRFVGSCPTCARAKNARAKPAGLLKPIPPPERPWETVTLDFITSLPDSNGHTAILVMVDPLSKMAKFEPCGNDIDAPTLAECFVRRVVSQFGIPRALISDRGPQFTSHFWRSLTARLGTSLNLSTAFRPQVDGQTEIVNGWLGQYLRSFSCYQQDDWCDLLPLAEFAYNTSVHSTTGVSPFFAMYGFDPRGGDEATVPLLKPGDRRFTHHDALAKADKLRSLHEFLRRQIAIAQDIHKRYYDRRRTSPPQFKEGDLVYLDARNIRASRPSRKLSPKHLGPFPVDKVVRPDVYRLRLPPTMRIHPVFDVQLLKPVAANPYPGRVLREPEPEIVDGEEMWEVEAITDSRWFGRGRQREVRYHVRWRGFGPEYDTWEPAANVEGSGDLVSDFHTRHPSKPRPRPLP</sequence>
<feature type="domain" description="Peptidase A2" evidence="21">
    <location>
        <begin position="30"/>
        <end position="45"/>
    </location>
</feature>
<dbReference type="Gene3D" id="2.40.70.10">
    <property type="entry name" value="Acid Proteases"/>
    <property type="match status" value="1"/>
</dbReference>
<dbReference type="GO" id="GO:0006508">
    <property type="term" value="P:proteolysis"/>
    <property type="evidence" value="ECO:0007669"/>
    <property type="project" value="UniProtKB-KW"/>
</dbReference>
<dbReference type="InterPro" id="IPR043128">
    <property type="entry name" value="Rev_trsase/Diguanyl_cyclase"/>
</dbReference>
<name>J8TIE3_TRIAS</name>
<dbReference type="CDD" id="cd01647">
    <property type="entry name" value="RT_LTR"/>
    <property type="match status" value="1"/>
</dbReference>
<dbReference type="InterPro" id="IPR012337">
    <property type="entry name" value="RNaseH-like_sf"/>
</dbReference>
<dbReference type="InterPro" id="IPR023780">
    <property type="entry name" value="Chromo_domain"/>
</dbReference>
<dbReference type="KEGG" id="tasa:A1Q1_00320"/>
<dbReference type="PROSITE" id="PS00598">
    <property type="entry name" value="CHROMO_1"/>
    <property type="match status" value="1"/>
</dbReference>
<organism evidence="24 25">
    <name type="scientific">Trichosporon asahii var. asahii (strain ATCC 90039 / CBS 2479 / JCM 2466 / KCTC 7840 / NBRC 103889/ NCYC 2677 / UAMH 7654)</name>
    <name type="common">Yeast</name>
    <dbReference type="NCBI Taxonomy" id="1186058"/>
    <lineage>
        <taxon>Eukaryota</taxon>
        <taxon>Fungi</taxon>
        <taxon>Dikarya</taxon>
        <taxon>Basidiomycota</taxon>
        <taxon>Agaricomycotina</taxon>
        <taxon>Tremellomycetes</taxon>
        <taxon>Trichosporonales</taxon>
        <taxon>Trichosporonaceae</taxon>
        <taxon>Trichosporon</taxon>
    </lineage>
</organism>
<dbReference type="Gene3D" id="3.30.420.10">
    <property type="entry name" value="Ribonuclease H-like superfamily/Ribonuclease H"/>
    <property type="match status" value="1"/>
</dbReference>
<dbReference type="AlphaFoldDB" id="J8TIE3"/>
<dbReference type="Gene3D" id="3.10.20.370">
    <property type="match status" value="1"/>
</dbReference>
<dbReference type="GO" id="GO:0003887">
    <property type="term" value="F:DNA-directed DNA polymerase activity"/>
    <property type="evidence" value="ECO:0007669"/>
    <property type="project" value="UniProtKB-KW"/>
</dbReference>
<dbReference type="PROSITE" id="PS50994">
    <property type="entry name" value="INTEGRASE"/>
    <property type="match status" value="1"/>
</dbReference>
<evidence type="ECO:0000256" key="11">
    <source>
        <dbReference type="ARBA" id="ARBA00022884"/>
    </source>
</evidence>
<evidence type="ECO:0000256" key="18">
    <source>
        <dbReference type="ARBA" id="ARBA00023268"/>
    </source>
</evidence>
<dbReference type="GO" id="GO:0046872">
    <property type="term" value="F:metal ion binding"/>
    <property type="evidence" value="ECO:0007669"/>
    <property type="project" value="UniProtKB-KW"/>
</dbReference>
<evidence type="ECO:0000313" key="24">
    <source>
        <dbReference type="EMBL" id="EJT53006.1"/>
    </source>
</evidence>
<evidence type="ECO:0000259" key="21">
    <source>
        <dbReference type="PROSITE" id="PS50175"/>
    </source>
</evidence>
<evidence type="ECO:0000256" key="1">
    <source>
        <dbReference type="ARBA" id="ARBA00004123"/>
    </source>
</evidence>
<dbReference type="FunFam" id="3.30.420.10:FF:000032">
    <property type="entry name" value="Retrovirus-related Pol polyprotein from transposon 297-like Protein"/>
    <property type="match status" value="1"/>
</dbReference>
<dbReference type="FunFam" id="3.30.70.270:FF:000020">
    <property type="entry name" value="Transposon Tf2-6 polyprotein-like Protein"/>
    <property type="match status" value="1"/>
</dbReference>
<keyword evidence="12" id="KW-0229">DNA integration</keyword>
<keyword evidence="4" id="KW-0548">Nucleotidyltransferase</keyword>
<protein>
    <submittedName>
        <fullName evidence="24">Retrotransposon nucleocapsid protein</fullName>
    </submittedName>
</protein>
<dbReference type="InterPro" id="IPR043502">
    <property type="entry name" value="DNA/RNA_pol_sf"/>
</dbReference>
<feature type="domain" description="Integrase catalytic" evidence="23">
    <location>
        <begin position="790"/>
        <end position="949"/>
    </location>
</feature>
<dbReference type="PROSITE" id="PS50013">
    <property type="entry name" value="CHROMO_2"/>
    <property type="match status" value="1"/>
</dbReference>
<dbReference type="InterPro" id="IPR050951">
    <property type="entry name" value="Retrovirus_Pol_polyprotein"/>
</dbReference>
<feature type="region of interest" description="Disordered" evidence="19">
    <location>
        <begin position="1142"/>
        <end position="1164"/>
    </location>
</feature>
<dbReference type="GeneID" id="25983834"/>
<keyword evidence="15" id="KW-0238">DNA-binding</keyword>
<dbReference type="InterPro" id="IPR016197">
    <property type="entry name" value="Chromo-like_dom_sf"/>
</dbReference>
<evidence type="ECO:0000256" key="9">
    <source>
        <dbReference type="ARBA" id="ARBA00022801"/>
    </source>
</evidence>
<dbReference type="Pfam" id="PF24626">
    <property type="entry name" value="SH3_Tf2-1"/>
    <property type="match status" value="1"/>
</dbReference>
<dbReference type="Pfam" id="PF00665">
    <property type="entry name" value="rve"/>
    <property type="match status" value="1"/>
</dbReference>
<dbReference type="SUPFAM" id="SSF54160">
    <property type="entry name" value="Chromo domain-like"/>
    <property type="match status" value="1"/>
</dbReference>
<dbReference type="SUPFAM" id="SSF56672">
    <property type="entry name" value="DNA/RNA polymerases"/>
    <property type="match status" value="1"/>
</dbReference>
<dbReference type="InterPro" id="IPR041588">
    <property type="entry name" value="Integrase_H2C2"/>
</dbReference>
<keyword evidence="18" id="KW-0511">Multifunctional enzyme</keyword>
<feature type="domain" description="Chromo" evidence="20">
    <location>
        <begin position="1099"/>
        <end position="1162"/>
    </location>
</feature>
<evidence type="ECO:0000256" key="8">
    <source>
        <dbReference type="ARBA" id="ARBA00022759"/>
    </source>
</evidence>
<dbReference type="Pfam" id="PF00078">
    <property type="entry name" value="RVT_1"/>
    <property type="match status" value="1"/>
</dbReference>
<dbReference type="CDD" id="cd00303">
    <property type="entry name" value="retropepsin_like"/>
    <property type="match status" value="1"/>
</dbReference>
<dbReference type="GO" id="GO:0006310">
    <property type="term" value="P:DNA recombination"/>
    <property type="evidence" value="ECO:0007669"/>
    <property type="project" value="UniProtKB-KW"/>
</dbReference>
<evidence type="ECO:0000256" key="7">
    <source>
        <dbReference type="ARBA" id="ARBA00022750"/>
    </source>
</evidence>
<dbReference type="GO" id="GO:0005634">
    <property type="term" value="C:nucleus"/>
    <property type="evidence" value="ECO:0007669"/>
    <property type="project" value="UniProtKB-SubCell"/>
</dbReference>
<dbReference type="PROSITE" id="PS50878">
    <property type="entry name" value="RT_POL"/>
    <property type="match status" value="1"/>
</dbReference>
<dbReference type="Gene3D" id="1.10.340.70">
    <property type="match status" value="1"/>
</dbReference>
<evidence type="ECO:0000256" key="15">
    <source>
        <dbReference type="ARBA" id="ARBA00023125"/>
    </source>
</evidence>
<dbReference type="InterPro" id="IPR001995">
    <property type="entry name" value="Peptidase_A2_cat"/>
</dbReference>
<dbReference type="GO" id="GO:0015074">
    <property type="term" value="P:DNA integration"/>
    <property type="evidence" value="ECO:0007669"/>
    <property type="project" value="UniProtKB-KW"/>
</dbReference>
<evidence type="ECO:0000256" key="3">
    <source>
        <dbReference type="ARBA" id="ARBA00022679"/>
    </source>
</evidence>
<dbReference type="CDD" id="cd09274">
    <property type="entry name" value="RNase_HI_RT_Ty3"/>
    <property type="match status" value="1"/>
</dbReference>
<dbReference type="Gene3D" id="3.30.70.270">
    <property type="match status" value="2"/>
</dbReference>
<dbReference type="HOGENOM" id="CLU_000384_38_1_1"/>
<evidence type="ECO:0000256" key="14">
    <source>
        <dbReference type="ARBA" id="ARBA00022932"/>
    </source>
</evidence>
<comment type="caution">
    <text evidence="24">The sequence shown here is derived from an EMBL/GenBank/DDBJ whole genome shotgun (WGS) entry which is preliminary data.</text>
</comment>
<dbReference type="PROSITE" id="PS50175">
    <property type="entry name" value="ASP_PROT_RETROV"/>
    <property type="match status" value="1"/>
</dbReference>
<dbReference type="Gene3D" id="2.40.50.40">
    <property type="match status" value="1"/>
</dbReference>
<evidence type="ECO:0000256" key="2">
    <source>
        <dbReference type="ARBA" id="ARBA00022670"/>
    </source>
</evidence>
<keyword evidence="13" id="KW-0695">RNA-directed DNA polymerase</keyword>
<keyword evidence="14" id="KW-0239">DNA-directed DNA polymerase</keyword>
<evidence type="ECO:0000256" key="10">
    <source>
        <dbReference type="ARBA" id="ARBA00022842"/>
    </source>
</evidence>
<keyword evidence="8" id="KW-0255">Endonuclease</keyword>
<evidence type="ECO:0000256" key="6">
    <source>
        <dbReference type="ARBA" id="ARBA00022723"/>
    </source>
</evidence>
<dbReference type="RefSeq" id="XP_014184493.1">
    <property type="nucleotide sequence ID" value="XM_014329018.1"/>
</dbReference>
<dbReference type="GO" id="GO:0006338">
    <property type="term" value="P:chromatin remodeling"/>
    <property type="evidence" value="ECO:0007669"/>
    <property type="project" value="UniProtKB-ARBA"/>
</dbReference>
<dbReference type="VEuPathDB" id="FungiDB:A1Q1_00320"/>
<gene>
    <name evidence="24" type="ORF">A1Q1_00320</name>
</gene>
<dbReference type="InterPro" id="IPR021109">
    <property type="entry name" value="Peptidase_aspartic_dom_sf"/>
</dbReference>
<dbReference type="InterPro" id="IPR000477">
    <property type="entry name" value="RT_dom"/>
</dbReference>
<proteinExistence type="predicted"/>
<dbReference type="InterPro" id="IPR036397">
    <property type="entry name" value="RNaseH_sf"/>
</dbReference>
<evidence type="ECO:0000256" key="5">
    <source>
        <dbReference type="ARBA" id="ARBA00022722"/>
    </source>
</evidence>
<keyword evidence="7" id="KW-0064">Aspartyl protease</keyword>
<evidence type="ECO:0000256" key="19">
    <source>
        <dbReference type="SAM" id="MobiDB-lite"/>
    </source>
</evidence>
<dbReference type="OrthoDB" id="3341476at2759"/>
<keyword evidence="10" id="KW-0460">Magnesium</keyword>
<dbReference type="Pfam" id="PF00385">
    <property type="entry name" value="Chromo"/>
    <property type="match status" value="1"/>
</dbReference>
<dbReference type="SMART" id="SM00298">
    <property type="entry name" value="CHROMO"/>
    <property type="match status" value="1"/>
</dbReference>
<evidence type="ECO:0000259" key="22">
    <source>
        <dbReference type="PROSITE" id="PS50878"/>
    </source>
</evidence>
<dbReference type="Proteomes" id="UP000002748">
    <property type="component" value="Unassembled WGS sequence"/>
</dbReference>
<evidence type="ECO:0000256" key="12">
    <source>
        <dbReference type="ARBA" id="ARBA00022908"/>
    </source>
</evidence>
<dbReference type="PANTHER" id="PTHR37984:SF5">
    <property type="entry name" value="PROTEIN NYNRIN-LIKE"/>
    <property type="match status" value="1"/>
</dbReference>
<dbReference type="PROSITE" id="PS00141">
    <property type="entry name" value="ASP_PROTEASE"/>
    <property type="match status" value="1"/>
</dbReference>
<keyword evidence="16" id="KW-0233">DNA recombination</keyword>
<dbReference type="GO" id="GO:0003677">
    <property type="term" value="F:DNA binding"/>
    <property type="evidence" value="ECO:0007669"/>
    <property type="project" value="UniProtKB-KW"/>
</dbReference>
<evidence type="ECO:0000259" key="23">
    <source>
        <dbReference type="PROSITE" id="PS50994"/>
    </source>
</evidence>
<dbReference type="SUPFAM" id="SSF53098">
    <property type="entry name" value="Ribonuclease H-like"/>
    <property type="match status" value="1"/>
</dbReference>
<keyword evidence="5" id="KW-0540">Nuclease</keyword>
<dbReference type="Pfam" id="PF17919">
    <property type="entry name" value="RT_RNaseH_2"/>
    <property type="match status" value="1"/>
</dbReference>
<evidence type="ECO:0000313" key="25">
    <source>
        <dbReference type="Proteomes" id="UP000002748"/>
    </source>
</evidence>
<dbReference type="InterPro" id="IPR001584">
    <property type="entry name" value="Integrase_cat-core"/>
</dbReference>
<dbReference type="EMBL" id="ALBS01000010">
    <property type="protein sequence ID" value="EJT53006.1"/>
    <property type="molecule type" value="Genomic_DNA"/>
</dbReference>
<dbReference type="CDD" id="cd00024">
    <property type="entry name" value="CD_CSD"/>
    <property type="match status" value="1"/>
</dbReference>
<keyword evidence="6" id="KW-0479">Metal-binding</keyword>
<keyword evidence="9" id="KW-0378">Hydrolase</keyword>
<dbReference type="GO" id="GO:0003723">
    <property type="term" value="F:RNA binding"/>
    <property type="evidence" value="ECO:0007669"/>
    <property type="project" value="UniProtKB-KW"/>
</dbReference>
<dbReference type="Pfam" id="PF17921">
    <property type="entry name" value="Integrase_H2C2"/>
    <property type="match status" value="1"/>
</dbReference>
<evidence type="ECO:0000256" key="4">
    <source>
        <dbReference type="ARBA" id="ARBA00022695"/>
    </source>
</evidence>
<dbReference type="FunFam" id="3.10.20.370:FF:000003">
    <property type="entry name" value="Transposon Tf2-6 polyprotein"/>
    <property type="match status" value="1"/>
</dbReference>
<reference evidence="24 25" key="1">
    <citation type="journal article" date="2012" name="Eukaryot. Cell">
        <title>Draft genome sequence of CBS 2479, the standard type strain of Trichosporon asahii.</title>
        <authorList>
            <person name="Yang R.Y."/>
            <person name="Li H.T."/>
            <person name="Zhu H."/>
            <person name="Zhou G.P."/>
            <person name="Wang M."/>
            <person name="Wang L."/>
        </authorList>
    </citation>
    <scope>NUCLEOTIDE SEQUENCE [LARGE SCALE GENOMIC DNA]</scope>
    <source>
        <strain evidence="25">ATCC 90039 / CBS 2479 / JCM 2466 / KCTC 7840 / NCYC 2677 / UAMH 7654</strain>
    </source>
</reference>
<dbReference type="InterPro" id="IPR041577">
    <property type="entry name" value="RT_RNaseH_2"/>
</dbReference>
<keyword evidence="2" id="KW-0645">Protease</keyword>
<dbReference type="GO" id="GO:0003964">
    <property type="term" value="F:RNA-directed DNA polymerase activity"/>
    <property type="evidence" value="ECO:0007669"/>
    <property type="project" value="UniProtKB-KW"/>
</dbReference>
<keyword evidence="3" id="KW-0808">Transferase</keyword>
<keyword evidence="17" id="KW-0539">Nucleus</keyword>
<dbReference type="InterPro" id="IPR000953">
    <property type="entry name" value="Chromo/chromo_shadow_dom"/>
</dbReference>
<keyword evidence="11" id="KW-0694">RNA-binding</keyword>